<comment type="subcellular location">
    <subcellularLocation>
        <location evidence="1">Secreted</location>
    </subcellularLocation>
</comment>
<evidence type="ECO:0000256" key="3">
    <source>
        <dbReference type="ARBA" id="ARBA00022525"/>
    </source>
</evidence>
<keyword evidence="4" id="KW-0645">Protease</keyword>
<dbReference type="EMBL" id="UYYB01140410">
    <property type="protein sequence ID" value="VDM85432.1"/>
    <property type="molecule type" value="Genomic_DNA"/>
</dbReference>
<feature type="domain" description="Peptidase A1" evidence="11">
    <location>
        <begin position="1"/>
        <end position="195"/>
    </location>
</feature>
<dbReference type="FunFam" id="2.40.70.10:FF:000058">
    <property type="entry name" value="ASpartyl Protease"/>
    <property type="match status" value="1"/>
</dbReference>
<evidence type="ECO:0000256" key="10">
    <source>
        <dbReference type="ARBA" id="ARBA00023180"/>
    </source>
</evidence>
<dbReference type="GO" id="GO:0005764">
    <property type="term" value="C:lysosome"/>
    <property type="evidence" value="ECO:0007669"/>
    <property type="project" value="TreeGrafter"/>
</dbReference>
<name>A0A3P7M267_STRVU</name>
<dbReference type="GO" id="GO:0006508">
    <property type="term" value="P:proteolysis"/>
    <property type="evidence" value="ECO:0007669"/>
    <property type="project" value="UniProtKB-KW"/>
</dbReference>
<dbReference type="SUPFAM" id="SSF50630">
    <property type="entry name" value="Acid proteases"/>
    <property type="match status" value="1"/>
</dbReference>
<dbReference type="InterPro" id="IPR033121">
    <property type="entry name" value="PEPTIDASE_A1"/>
</dbReference>
<keyword evidence="5" id="KW-0732">Signal</keyword>
<keyword evidence="9" id="KW-1015">Disulfide bond</keyword>
<keyword evidence="7" id="KW-0378">Hydrolase</keyword>
<evidence type="ECO:0000256" key="5">
    <source>
        <dbReference type="ARBA" id="ARBA00022729"/>
    </source>
</evidence>
<gene>
    <name evidence="12" type="ORF">SVUK_LOCUS20430</name>
</gene>
<evidence type="ECO:0000313" key="12">
    <source>
        <dbReference type="EMBL" id="VDM85432.1"/>
    </source>
</evidence>
<keyword evidence="6" id="KW-0064">Aspartyl protease</keyword>
<evidence type="ECO:0000256" key="1">
    <source>
        <dbReference type="ARBA" id="ARBA00004613"/>
    </source>
</evidence>
<dbReference type="PROSITE" id="PS51767">
    <property type="entry name" value="PEPTIDASE_A1"/>
    <property type="match status" value="1"/>
</dbReference>
<sequence length="200" mass="21832">MEGLLEEPIFTVWLGSRAQGGASGGQITYGGLDNEHCGPIIAYEELSSATFFQFKISGIGVGKLMKKETIEVMSDTGSSFIGGPKSDIERLAKAVGAEYVEGCEIYRIPCDANPPNLNIYIGSNKYSIESANYIIDPSMHRQFSERLPLQAGDMCIFAVSPATSGWFGPAWILGTPFIRQYCNIHDMGQKRIGFARSLTE</sequence>
<keyword evidence="10" id="KW-0325">Glycoprotein</keyword>
<accession>A0A3P7M267</accession>
<evidence type="ECO:0000256" key="7">
    <source>
        <dbReference type="ARBA" id="ARBA00022801"/>
    </source>
</evidence>
<dbReference type="InterPro" id="IPR001461">
    <property type="entry name" value="Aspartic_peptidase_A1"/>
</dbReference>
<dbReference type="GO" id="GO:0004190">
    <property type="term" value="F:aspartic-type endopeptidase activity"/>
    <property type="evidence" value="ECO:0007669"/>
    <property type="project" value="UniProtKB-KW"/>
</dbReference>
<evidence type="ECO:0000259" key="11">
    <source>
        <dbReference type="PROSITE" id="PS51767"/>
    </source>
</evidence>
<comment type="similarity">
    <text evidence="2">Belongs to the peptidase A1 family.</text>
</comment>
<evidence type="ECO:0000256" key="9">
    <source>
        <dbReference type="ARBA" id="ARBA00023157"/>
    </source>
</evidence>
<evidence type="ECO:0000256" key="2">
    <source>
        <dbReference type="ARBA" id="ARBA00007447"/>
    </source>
</evidence>
<dbReference type="Gene3D" id="2.40.70.10">
    <property type="entry name" value="Acid Proteases"/>
    <property type="match status" value="2"/>
</dbReference>
<evidence type="ECO:0000313" key="13">
    <source>
        <dbReference type="Proteomes" id="UP000270094"/>
    </source>
</evidence>
<keyword evidence="8" id="KW-0865">Zymogen</keyword>
<dbReference type="PANTHER" id="PTHR47966:SF45">
    <property type="entry name" value="PEPTIDASE A1 DOMAIN-CONTAINING PROTEIN"/>
    <property type="match status" value="1"/>
</dbReference>
<reference evidence="12 13" key="1">
    <citation type="submission" date="2018-11" db="EMBL/GenBank/DDBJ databases">
        <authorList>
            <consortium name="Pathogen Informatics"/>
        </authorList>
    </citation>
    <scope>NUCLEOTIDE SEQUENCE [LARGE SCALE GENOMIC DNA]</scope>
</reference>
<dbReference type="InterPro" id="IPR021109">
    <property type="entry name" value="Peptidase_aspartic_dom_sf"/>
</dbReference>
<dbReference type="PRINTS" id="PR00792">
    <property type="entry name" value="PEPSIN"/>
</dbReference>
<dbReference type="OrthoDB" id="5790032at2759"/>
<dbReference type="AlphaFoldDB" id="A0A3P7M267"/>
<keyword evidence="13" id="KW-1185">Reference proteome</keyword>
<evidence type="ECO:0000256" key="6">
    <source>
        <dbReference type="ARBA" id="ARBA00022750"/>
    </source>
</evidence>
<evidence type="ECO:0000256" key="8">
    <source>
        <dbReference type="ARBA" id="ARBA00023145"/>
    </source>
</evidence>
<keyword evidence="3" id="KW-0964">Secreted</keyword>
<dbReference type="GO" id="GO:0005576">
    <property type="term" value="C:extracellular region"/>
    <property type="evidence" value="ECO:0007669"/>
    <property type="project" value="UniProtKB-SubCell"/>
</dbReference>
<evidence type="ECO:0000256" key="4">
    <source>
        <dbReference type="ARBA" id="ARBA00022670"/>
    </source>
</evidence>
<organism evidence="12 13">
    <name type="scientific">Strongylus vulgaris</name>
    <name type="common">Blood worm</name>
    <dbReference type="NCBI Taxonomy" id="40348"/>
    <lineage>
        <taxon>Eukaryota</taxon>
        <taxon>Metazoa</taxon>
        <taxon>Ecdysozoa</taxon>
        <taxon>Nematoda</taxon>
        <taxon>Chromadorea</taxon>
        <taxon>Rhabditida</taxon>
        <taxon>Rhabditina</taxon>
        <taxon>Rhabditomorpha</taxon>
        <taxon>Strongyloidea</taxon>
        <taxon>Strongylidae</taxon>
        <taxon>Strongylus</taxon>
    </lineage>
</organism>
<dbReference type="Pfam" id="PF00026">
    <property type="entry name" value="Asp"/>
    <property type="match status" value="1"/>
</dbReference>
<protein>
    <recommendedName>
        <fullName evidence="11">Peptidase A1 domain-containing protein</fullName>
    </recommendedName>
</protein>
<dbReference type="PANTHER" id="PTHR47966">
    <property type="entry name" value="BETA-SITE APP-CLEAVING ENZYME, ISOFORM A-RELATED"/>
    <property type="match status" value="1"/>
</dbReference>
<proteinExistence type="inferred from homology"/>
<dbReference type="Proteomes" id="UP000270094">
    <property type="component" value="Unassembled WGS sequence"/>
</dbReference>